<dbReference type="InterPro" id="IPR027607">
    <property type="entry name" value="Surf_Exclu_SEC10/PgrA"/>
</dbReference>
<organism evidence="3 4">
    <name type="scientific">Ligilactobacillus equi DPC 6820</name>
    <dbReference type="NCBI Taxonomy" id="1392007"/>
    <lineage>
        <taxon>Bacteria</taxon>
        <taxon>Bacillati</taxon>
        <taxon>Bacillota</taxon>
        <taxon>Bacilli</taxon>
        <taxon>Lactobacillales</taxon>
        <taxon>Lactobacillaceae</taxon>
        <taxon>Ligilactobacillus</taxon>
    </lineage>
</organism>
<sequence>MKKPKKIITGTLVVATGTVLLGVNNVSADGVNTDLPTNEPQVEVTATPSVSKDVTPTVTDKTDTVADSNPEETSVTSTVTNNPSATPQENVNAIVVDSESTVATVPLTETPDKVGVAEIPGNYLTYDENNKAAYVKGKIYSYDNMDAVKNSPSAKDDKVQVVSDYGHLTLDESMELTNFAADLLNPVRQSVWSKNGVSNDAWKFNVVPKSVDLARRVAGEYNKDNFSIITNNNHDYNALTRAYLSYGIGGYQENYGSSSINNYAARKTGSYQTTMYQLKKAVFDVIITMLYNDDTLQNGGASVMATNDSHSNSLLYGTEDPKKYGLQPNYLGVAVDSLGQVHIINLPLQYVSLNNSQFLENRANIDDIRMSGTDLVVRGWHAADMSYFQKNAYVILYDTTANSELGRVAYVPDSSNDVARVYPTIYGAEQSRFNVAFSLAGKDFAGHQLKFVLRYSDQKNGEGVYTDWWSDPYVFNANVGVVDAAYIQGSKLKISGWHAADASAVQPYRYVVLYDASAGRELARKRIQAVERKDVQNAYPRVYDAVKSGFAVEFDLSQIKKYVAGHQLQYVLRYASKENGEGNKTDVWSGKYSYKNEEYYIDSVGKTGSKLHVTGWHVADTSVNQKYAYVILFDQTKGSELTRIKVGDSSDSATSTLVARPDVVSAKKIYTDGKNGFDVYFDLAKLSNYSAGDRLQFVLRYSSDATGGEGSRTDAWTGAYTVYGTQNASNLDQVKISNDGLSVSGWHIADQSINQPYAWAILYDASTNQEVQRVTYKSAKRPDVKRAYPGAYNAENSGFSNVMFDKINIAKLKGHNLQVVLRYSNDLINGEGNRTDSWSKIFRI</sequence>
<comment type="caution">
    <text evidence="3">The sequence shown here is derived from an EMBL/GenBank/DDBJ whole genome shotgun (WGS) entry which is preliminary data.</text>
</comment>
<evidence type="ECO:0000256" key="2">
    <source>
        <dbReference type="SAM" id="SignalP"/>
    </source>
</evidence>
<protein>
    <submittedName>
        <fullName evidence="3">Uncharacterized protein</fullName>
    </submittedName>
</protein>
<feature type="region of interest" description="Disordered" evidence="1">
    <location>
        <begin position="52"/>
        <end position="85"/>
    </location>
</feature>
<proteinExistence type="predicted"/>
<feature type="signal peptide" evidence="2">
    <location>
        <begin position="1"/>
        <end position="28"/>
    </location>
</feature>
<feature type="compositionally biased region" description="Low complexity" evidence="1">
    <location>
        <begin position="71"/>
        <end position="84"/>
    </location>
</feature>
<dbReference type="NCBIfam" id="TIGR04320">
    <property type="entry name" value="Surf_Exclu_PgrA"/>
    <property type="match status" value="1"/>
</dbReference>
<evidence type="ECO:0000256" key="1">
    <source>
        <dbReference type="SAM" id="MobiDB-lite"/>
    </source>
</evidence>
<name>V7HWY8_9LACO</name>
<dbReference type="Proteomes" id="UP000018559">
    <property type="component" value="Unassembled WGS sequence"/>
</dbReference>
<evidence type="ECO:0000313" key="4">
    <source>
        <dbReference type="Proteomes" id="UP000018559"/>
    </source>
</evidence>
<gene>
    <name evidence="3" type="ORF">LEQ_1362c</name>
</gene>
<dbReference type="RefSeq" id="WP_023860060.1">
    <property type="nucleotide sequence ID" value="NZ_AWWH01000160.1"/>
</dbReference>
<dbReference type="PATRIC" id="fig|1392007.3.peg.1462"/>
<feature type="chain" id="PRO_5004760709" evidence="2">
    <location>
        <begin position="29"/>
        <end position="844"/>
    </location>
</feature>
<keyword evidence="2" id="KW-0732">Signal</keyword>
<reference evidence="3 4" key="1">
    <citation type="journal article" date="2014" name="Genome Announc.">
        <title>The Genome of the Predominant Equine Lactobacillus Species, Lactobacillus equi, Is Reflective of Its Lifestyle Adaptations to an Herbivorous Host.</title>
        <authorList>
            <person name="O'Donnell M.M."/>
            <person name="Harris H.M."/>
            <person name="O'Toole P.W."/>
            <person name="Ross R.P."/>
        </authorList>
    </citation>
    <scope>NUCLEOTIDE SEQUENCE [LARGE SCALE GENOMIC DNA]</scope>
    <source>
        <strain evidence="3 4">DPC 6820</strain>
    </source>
</reference>
<dbReference type="AlphaFoldDB" id="V7HWY8"/>
<evidence type="ECO:0000313" key="3">
    <source>
        <dbReference type="EMBL" id="ETA73728.1"/>
    </source>
</evidence>
<dbReference type="EMBL" id="AWWH01000160">
    <property type="protein sequence ID" value="ETA73728.1"/>
    <property type="molecule type" value="Genomic_DNA"/>
</dbReference>
<accession>V7HWY8</accession>
<keyword evidence="4" id="KW-1185">Reference proteome</keyword>